<evidence type="ECO:0000256" key="5">
    <source>
        <dbReference type="ARBA" id="ARBA00022692"/>
    </source>
</evidence>
<feature type="transmembrane region" description="Helical" evidence="10">
    <location>
        <begin position="182"/>
        <end position="202"/>
    </location>
</feature>
<sequence>MDLLMDLYHWFWNEKFWLPQNLTWEDLKRTEEKQFGETRDLWLTFPLCITVLCIRFSVEKGIARPLGKWLNLSERLHTPPRENIVLEKVYKTITRKPNYSQVEDLCKQTGWRKHEINVWFRKKNLVGRPTTLTKFQETFWRFAFYLTSFFYGLYVMYDQECVWQTEKCFSNYPEDHVLSQKIYYYYLIELAFYSATTLTQFFDVKRKDFWEMFIHHIVTIILLCGSYTLNYTKMGAFILVVHDSADFYIEFAKMGKYANNSLVTNVGFISFTISFFLSRLVILPLWIVPSIWFYGIYTYNCAMAWLFCALLILQLLHFYWFSHIVKAAYASILVGVIERDTRSESEDSSAEDETAKYSVGSGDYTESNGIHKRVVTAR</sequence>
<dbReference type="SMART" id="SM00724">
    <property type="entry name" value="TLC"/>
    <property type="match status" value="1"/>
</dbReference>
<dbReference type="GO" id="GO:0005789">
    <property type="term" value="C:endoplasmic reticulum membrane"/>
    <property type="evidence" value="ECO:0007669"/>
    <property type="project" value="UniProtKB-SubCell"/>
</dbReference>
<comment type="pathway">
    <text evidence="4">Sphingolipid metabolism.</text>
</comment>
<keyword evidence="7 9" id="KW-0472">Membrane</keyword>
<dbReference type="PIRSF" id="PIRSF005225">
    <property type="entry name" value="LAG1_LAC1"/>
    <property type="match status" value="1"/>
</dbReference>
<feature type="domain" description="TLC" evidence="11">
    <location>
        <begin position="133"/>
        <end position="333"/>
    </location>
</feature>
<evidence type="ECO:0000256" key="1">
    <source>
        <dbReference type="ARBA" id="ARBA00004127"/>
    </source>
</evidence>
<evidence type="ECO:0000256" key="10">
    <source>
        <dbReference type="SAM" id="Phobius"/>
    </source>
</evidence>
<dbReference type="InterPro" id="IPR006634">
    <property type="entry name" value="TLC-dom"/>
</dbReference>
<dbReference type="PROSITE" id="PS50922">
    <property type="entry name" value="TLC"/>
    <property type="match status" value="1"/>
</dbReference>
<name>Q9Y1V7_HALRO</name>
<evidence type="ECO:0000256" key="6">
    <source>
        <dbReference type="ARBA" id="ARBA00022989"/>
    </source>
</evidence>
<reference evidence="12" key="1">
    <citation type="submission" date="1999-06" db="EMBL/GenBank/DDBJ databases">
        <title>Two localization pathways of maternal RNAs at the posterior-vegetal cytoplasm in early ascidian embryos.</title>
        <authorList>
            <person name="Sasakura Y."/>
            <person name="Ogasawara M."/>
            <person name="Makabe K.W."/>
        </authorList>
    </citation>
    <scope>NUCLEOTIDE SEQUENCE</scope>
</reference>
<feature type="transmembrane region" description="Helical" evidence="10">
    <location>
        <begin position="262"/>
        <end position="282"/>
    </location>
</feature>
<dbReference type="Pfam" id="PF03798">
    <property type="entry name" value="TRAM_LAG1_CLN8"/>
    <property type="match status" value="1"/>
</dbReference>
<protein>
    <submittedName>
        <fullName evidence="12">HrPET-2</fullName>
    </submittedName>
</protein>
<comment type="subcellular location">
    <subcellularLocation>
        <location evidence="1">Endomembrane system</location>
        <topology evidence="1">Multi-pass membrane protein</topology>
    </subcellularLocation>
    <subcellularLocation>
        <location evidence="2">Endoplasmic reticulum membrane</location>
    </subcellularLocation>
</comment>
<evidence type="ECO:0000256" key="9">
    <source>
        <dbReference type="PROSITE-ProRule" id="PRU00205"/>
    </source>
</evidence>
<comment type="catalytic activity">
    <reaction evidence="8">
        <text>sphinganine + octadecanoyl-CoA = N-(octadecanoyl)-sphinganine + CoA + H(+)</text>
        <dbReference type="Rhea" id="RHEA:36547"/>
        <dbReference type="ChEBI" id="CHEBI:15378"/>
        <dbReference type="ChEBI" id="CHEBI:57287"/>
        <dbReference type="ChEBI" id="CHEBI:57394"/>
        <dbReference type="ChEBI" id="CHEBI:57817"/>
        <dbReference type="ChEBI" id="CHEBI:67033"/>
    </reaction>
    <physiologicalReaction direction="left-to-right" evidence="8">
        <dbReference type="Rhea" id="RHEA:36548"/>
    </physiologicalReaction>
</comment>
<dbReference type="EMBL" id="AB029334">
    <property type="protein sequence ID" value="BAA81907.1"/>
    <property type="molecule type" value="mRNA"/>
</dbReference>
<accession>Q9Y1V7</accession>
<dbReference type="GO" id="GO:0050291">
    <property type="term" value="F:sphingosine N-acyltransferase activity"/>
    <property type="evidence" value="ECO:0007669"/>
    <property type="project" value="InterPro"/>
</dbReference>
<dbReference type="Gene3D" id="1.10.10.60">
    <property type="entry name" value="Homeodomain-like"/>
    <property type="match status" value="1"/>
</dbReference>
<evidence type="ECO:0000256" key="7">
    <source>
        <dbReference type="ARBA" id="ARBA00023136"/>
    </source>
</evidence>
<keyword evidence="5 9" id="KW-0812">Transmembrane</keyword>
<evidence type="ECO:0000256" key="2">
    <source>
        <dbReference type="ARBA" id="ARBA00004586"/>
    </source>
</evidence>
<evidence type="ECO:0000313" key="12">
    <source>
        <dbReference type="EMBL" id="BAA81907.1"/>
    </source>
</evidence>
<dbReference type="GO" id="GO:0046513">
    <property type="term" value="P:ceramide biosynthetic process"/>
    <property type="evidence" value="ECO:0007669"/>
    <property type="project" value="InterPro"/>
</dbReference>
<dbReference type="PANTHER" id="PTHR12560">
    <property type="entry name" value="LONGEVITY ASSURANCE FACTOR 1 LAG1"/>
    <property type="match status" value="1"/>
</dbReference>
<dbReference type="InterPro" id="IPR009057">
    <property type="entry name" value="Homeodomain-like_sf"/>
</dbReference>
<dbReference type="UniPathway" id="UPA00222"/>
<dbReference type="AlphaFoldDB" id="Q9Y1V7"/>
<gene>
    <name evidence="12" type="primary">HrPet-2</name>
</gene>
<keyword evidence="6 10" id="KW-1133">Transmembrane helix</keyword>
<evidence type="ECO:0000259" key="11">
    <source>
        <dbReference type="PROSITE" id="PS50922"/>
    </source>
</evidence>
<evidence type="ECO:0000256" key="8">
    <source>
        <dbReference type="ARBA" id="ARBA00049036"/>
    </source>
</evidence>
<evidence type="ECO:0000256" key="3">
    <source>
        <dbReference type="ARBA" id="ARBA00004760"/>
    </source>
</evidence>
<organism evidence="12">
    <name type="scientific">Halocynthia roretzi</name>
    <name type="common">Sea squirt</name>
    <name type="synonym">Cynthia roretzi</name>
    <dbReference type="NCBI Taxonomy" id="7729"/>
    <lineage>
        <taxon>Eukaryota</taxon>
        <taxon>Metazoa</taxon>
        <taxon>Chordata</taxon>
        <taxon>Tunicata</taxon>
        <taxon>Ascidiacea</taxon>
        <taxon>Stolidobranchia</taxon>
        <taxon>Pyuridae</taxon>
        <taxon>Halocynthia</taxon>
    </lineage>
</organism>
<proteinExistence type="evidence at transcript level"/>
<dbReference type="InterPro" id="IPR016439">
    <property type="entry name" value="Lag1/Lac1-like"/>
</dbReference>
<dbReference type="SUPFAM" id="SSF46689">
    <property type="entry name" value="Homeodomain-like"/>
    <property type="match status" value="1"/>
</dbReference>
<comment type="pathway">
    <text evidence="3">Lipid metabolism; sphingolipid metabolism.</text>
</comment>
<dbReference type="FunFam" id="1.10.10.60:FF:000020">
    <property type="entry name" value="Ceramide synthase 5"/>
    <property type="match status" value="1"/>
</dbReference>
<feature type="transmembrane region" description="Helical" evidence="10">
    <location>
        <begin position="138"/>
        <end position="157"/>
    </location>
</feature>
<evidence type="ECO:0000256" key="4">
    <source>
        <dbReference type="ARBA" id="ARBA00004991"/>
    </source>
</evidence>
<dbReference type="PANTHER" id="PTHR12560:SF0">
    <property type="entry name" value="LD18904P"/>
    <property type="match status" value="1"/>
</dbReference>